<name>A0A6M3KQJ1_9ZZZZ</name>
<dbReference type="AlphaFoldDB" id="A0A6M3KQJ1"/>
<sequence>MRYWCEKYRGIIDKGKALNNCLLKGCPELIRVNSWRLRQLKKEKKI</sequence>
<accession>A0A6M3KQJ1</accession>
<dbReference type="EMBL" id="MT142527">
    <property type="protein sequence ID" value="QJA84336.1"/>
    <property type="molecule type" value="Genomic_DNA"/>
</dbReference>
<protein>
    <submittedName>
        <fullName evidence="1">Uncharacterized protein</fullName>
    </submittedName>
</protein>
<proteinExistence type="predicted"/>
<gene>
    <name evidence="1" type="ORF">MM415A00210_0061</name>
</gene>
<organism evidence="1">
    <name type="scientific">viral metagenome</name>
    <dbReference type="NCBI Taxonomy" id="1070528"/>
    <lineage>
        <taxon>unclassified sequences</taxon>
        <taxon>metagenomes</taxon>
        <taxon>organismal metagenomes</taxon>
    </lineage>
</organism>
<reference evidence="1" key="1">
    <citation type="submission" date="2020-03" db="EMBL/GenBank/DDBJ databases">
        <title>The deep terrestrial virosphere.</title>
        <authorList>
            <person name="Holmfeldt K."/>
            <person name="Nilsson E."/>
            <person name="Simone D."/>
            <person name="Lopez-Fernandez M."/>
            <person name="Wu X."/>
            <person name="de Brujin I."/>
            <person name="Lundin D."/>
            <person name="Andersson A."/>
            <person name="Bertilsson S."/>
            <person name="Dopson M."/>
        </authorList>
    </citation>
    <scope>NUCLEOTIDE SEQUENCE</scope>
    <source>
        <strain evidence="1">MM415A00210</strain>
    </source>
</reference>
<evidence type="ECO:0000313" key="1">
    <source>
        <dbReference type="EMBL" id="QJA84336.1"/>
    </source>
</evidence>